<reference evidence="2" key="1">
    <citation type="journal article" date="2011" name="Genome Biol.">
        <title>The draft genome of the carcinogenic human liver fluke Clonorchis sinensis.</title>
        <authorList>
            <person name="Wang X."/>
            <person name="Chen W."/>
            <person name="Huang Y."/>
            <person name="Sun J."/>
            <person name="Men J."/>
            <person name="Liu H."/>
            <person name="Luo F."/>
            <person name="Guo L."/>
            <person name="Lv X."/>
            <person name="Deng C."/>
            <person name="Zhou C."/>
            <person name="Fan Y."/>
            <person name="Li X."/>
            <person name="Huang L."/>
            <person name="Hu Y."/>
            <person name="Liang C."/>
            <person name="Hu X."/>
            <person name="Xu J."/>
            <person name="Yu X."/>
        </authorList>
    </citation>
    <scope>NUCLEOTIDE SEQUENCE [LARGE SCALE GENOMIC DNA]</scope>
    <source>
        <strain evidence="2">Henan</strain>
    </source>
</reference>
<organism evidence="2 3">
    <name type="scientific">Clonorchis sinensis</name>
    <name type="common">Chinese liver fluke</name>
    <dbReference type="NCBI Taxonomy" id="79923"/>
    <lineage>
        <taxon>Eukaryota</taxon>
        <taxon>Metazoa</taxon>
        <taxon>Spiralia</taxon>
        <taxon>Lophotrochozoa</taxon>
        <taxon>Platyhelminthes</taxon>
        <taxon>Trematoda</taxon>
        <taxon>Digenea</taxon>
        <taxon>Opisthorchiida</taxon>
        <taxon>Opisthorchiata</taxon>
        <taxon>Opisthorchiidae</taxon>
        <taxon>Clonorchis</taxon>
    </lineage>
</organism>
<feature type="signal peptide" evidence="1">
    <location>
        <begin position="1"/>
        <end position="20"/>
    </location>
</feature>
<dbReference type="EMBL" id="DF143025">
    <property type="protein sequence ID" value="GAA50246.1"/>
    <property type="molecule type" value="Genomic_DNA"/>
</dbReference>
<gene>
    <name evidence="2" type="ORF">CLF_104282</name>
</gene>
<proteinExistence type="predicted"/>
<sequence length="283" mass="30726">MLVMASQLMQTLAATTSAWAEGYVVNFAALFAKNLSTRLYCNAHELMHYVKRLDRATPYKPRNLNSPRHFILASTDFFAAASQTKSEDDGNHSGRLTYVSSNDDRGLTVETQKNERIAFLNVAAADKLLKTVVLKVCGGFQNEQPENQVLENFSNLIARSMCSGEITVNHECSFCEFSSNVCLSSSDVEVTISGVRKIPHGADAKGVGGTFDRSDSGDVESVVIAGVTVNCVFATEFYVRLGQPGSIPAVVLPSGGMATKHRKGVAAERYDIRSKQDEPDDVA</sequence>
<evidence type="ECO:0000313" key="2">
    <source>
        <dbReference type="EMBL" id="GAA50246.1"/>
    </source>
</evidence>
<name>G7YBB2_CLOSI</name>
<keyword evidence="3" id="KW-1185">Reference proteome</keyword>
<evidence type="ECO:0000313" key="3">
    <source>
        <dbReference type="Proteomes" id="UP000008909"/>
    </source>
</evidence>
<reference key="2">
    <citation type="submission" date="2011-10" db="EMBL/GenBank/DDBJ databases">
        <title>The genome and transcriptome sequence of Clonorchis sinensis provide insights into the carcinogenic liver fluke.</title>
        <authorList>
            <person name="Wang X."/>
            <person name="Huang Y."/>
            <person name="Chen W."/>
            <person name="Liu H."/>
            <person name="Guo L."/>
            <person name="Chen Y."/>
            <person name="Luo F."/>
            <person name="Zhou W."/>
            <person name="Sun J."/>
            <person name="Mao Q."/>
            <person name="Liang P."/>
            <person name="Zhou C."/>
            <person name="Tian Y."/>
            <person name="Men J."/>
            <person name="Lv X."/>
            <person name="Huang L."/>
            <person name="Zhou J."/>
            <person name="Hu Y."/>
            <person name="Li R."/>
            <person name="Zhang F."/>
            <person name="Lei H."/>
            <person name="Li X."/>
            <person name="Hu X."/>
            <person name="Liang C."/>
            <person name="Xu J."/>
            <person name="Wu Z."/>
            <person name="Yu X."/>
        </authorList>
    </citation>
    <scope>NUCLEOTIDE SEQUENCE</scope>
    <source>
        <strain>Henan</strain>
    </source>
</reference>
<keyword evidence="1" id="KW-0732">Signal</keyword>
<dbReference type="Proteomes" id="UP000008909">
    <property type="component" value="Unassembled WGS sequence"/>
</dbReference>
<protein>
    <submittedName>
        <fullName evidence="2">Uncharacterized protein</fullName>
    </submittedName>
</protein>
<dbReference type="AlphaFoldDB" id="G7YBB2"/>
<accession>G7YBB2</accession>
<evidence type="ECO:0000256" key="1">
    <source>
        <dbReference type="SAM" id="SignalP"/>
    </source>
</evidence>
<feature type="chain" id="PRO_5003506299" evidence="1">
    <location>
        <begin position="21"/>
        <end position="283"/>
    </location>
</feature>